<feature type="transmembrane region" description="Helical" evidence="8">
    <location>
        <begin position="51"/>
        <end position="73"/>
    </location>
</feature>
<gene>
    <name evidence="9" type="ORF">ACFPZN_43980</name>
</gene>
<reference evidence="10" key="1">
    <citation type="journal article" date="2019" name="Int. J. Syst. Evol. Microbiol.">
        <title>The Global Catalogue of Microorganisms (GCM) 10K type strain sequencing project: providing services to taxonomists for standard genome sequencing and annotation.</title>
        <authorList>
            <consortium name="The Broad Institute Genomics Platform"/>
            <consortium name="The Broad Institute Genome Sequencing Center for Infectious Disease"/>
            <person name="Wu L."/>
            <person name="Ma J."/>
        </authorList>
    </citation>
    <scope>NUCLEOTIDE SEQUENCE [LARGE SCALE GENOMIC DNA]</scope>
    <source>
        <strain evidence="10">KCTC 42087</strain>
    </source>
</reference>
<feature type="transmembrane region" description="Helical" evidence="8">
    <location>
        <begin position="121"/>
        <end position="141"/>
    </location>
</feature>
<dbReference type="InterPro" id="IPR001248">
    <property type="entry name" value="Pur-cyt_permease"/>
</dbReference>
<evidence type="ECO:0000256" key="4">
    <source>
        <dbReference type="ARBA" id="ARBA00022692"/>
    </source>
</evidence>
<dbReference type="PANTHER" id="PTHR31806:SF1">
    <property type="entry name" value="PURINE-CYTOSINE PERMEASE FCY2-RELATED"/>
    <property type="match status" value="1"/>
</dbReference>
<feature type="transmembrane region" description="Helical" evidence="8">
    <location>
        <begin position="187"/>
        <end position="205"/>
    </location>
</feature>
<dbReference type="EMBL" id="JBHSON010000092">
    <property type="protein sequence ID" value="MFC5752616.1"/>
    <property type="molecule type" value="Genomic_DNA"/>
</dbReference>
<evidence type="ECO:0000313" key="10">
    <source>
        <dbReference type="Proteomes" id="UP001596074"/>
    </source>
</evidence>
<proteinExistence type="inferred from homology"/>
<comment type="subcellular location">
    <subcellularLocation>
        <location evidence="1">Membrane</location>
        <topology evidence="1">Multi-pass membrane protein</topology>
    </subcellularLocation>
</comment>
<feature type="transmembrane region" description="Helical" evidence="8">
    <location>
        <begin position="373"/>
        <end position="392"/>
    </location>
</feature>
<feature type="transmembrane region" description="Helical" evidence="8">
    <location>
        <begin position="217"/>
        <end position="236"/>
    </location>
</feature>
<dbReference type="InterPro" id="IPR026030">
    <property type="entry name" value="Pur-cyt_permease_Fcy2/21/22"/>
</dbReference>
<dbReference type="RefSeq" id="WP_378288779.1">
    <property type="nucleotide sequence ID" value="NZ_JBHSON010000092.1"/>
</dbReference>
<dbReference type="Gene3D" id="1.10.4160.10">
    <property type="entry name" value="Hydantoin permease"/>
    <property type="match status" value="1"/>
</dbReference>
<keyword evidence="6 7" id="KW-0472">Membrane</keyword>
<sequence>MTDLQAGRQHTDPPAGVVVREGDYGDRLAAVEPGGAEFIPLDQRHGRPLKLLWTWTSPQLEFATIFLGVLAVAAFGLSFWQAAAAAVLGTALGALTHGVLSARGPRHGVGQMVLGRVPFGYRGNALPATLNTIAGGVGWFAVNSVSATLALATLTGLPKPLCLLVVVALQVTIGFFGHNLVHTVERYAFPVLAVVFAVASFIILSKANFGAPASGEGGGLGGFIIATAAAFGYAAGWNPYAADFTRYLPPGTDRRSVGLYAGLGVFLGCVSLQIVGAAAVTIGGDALGDPTGTFTGHLPALVADLTLLAITLGAICANAINIYSGAMSFVTLGVRLPVALQRAMAALAFGVLGLVVAYFGLDDAGHDYEAFLLIIAYWIAPWLGVVLADLWLRRGGEPVDALFFDTRHRNPAGPIAMAAAIAVSVLLFSNQELYVGLVPKHVESVGDITALVGFLLAALGYIALRRVWRPSSPKE</sequence>
<feature type="transmembrane region" description="Helical" evidence="8">
    <location>
        <begin position="300"/>
        <end position="323"/>
    </location>
</feature>
<feature type="transmembrane region" description="Helical" evidence="8">
    <location>
        <begin position="79"/>
        <end position="100"/>
    </location>
</feature>
<name>A0ABW1ADK4_9ACTN</name>
<evidence type="ECO:0000256" key="6">
    <source>
        <dbReference type="ARBA" id="ARBA00023136"/>
    </source>
</evidence>
<dbReference type="Proteomes" id="UP001596074">
    <property type="component" value="Unassembled WGS sequence"/>
</dbReference>
<comment type="caution">
    <text evidence="9">The sequence shown here is derived from an EMBL/GenBank/DDBJ whole genome shotgun (WGS) entry which is preliminary data.</text>
</comment>
<keyword evidence="5 8" id="KW-1133">Transmembrane helix</keyword>
<evidence type="ECO:0000256" key="5">
    <source>
        <dbReference type="ARBA" id="ARBA00022989"/>
    </source>
</evidence>
<protein>
    <submittedName>
        <fullName evidence="9">Purine-cytosine permease family protein</fullName>
    </submittedName>
</protein>
<dbReference type="Pfam" id="PF02133">
    <property type="entry name" value="Transp_cyt_pur"/>
    <property type="match status" value="1"/>
</dbReference>
<keyword evidence="4 8" id="KW-0812">Transmembrane</keyword>
<feature type="transmembrane region" description="Helical" evidence="8">
    <location>
        <begin position="412"/>
        <end position="428"/>
    </location>
</feature>
<feature type="transmembrane region" description="Helical" evidence="8">
    <location>
        <begin position="257"/>
        <end position="280"/>
    </location>
</feature>
<comment type="similarity">
    <text evidence="2 7">Belongs to the purine-cytosine permease (2.A.39) family.</text>
</comment>
<organism evidence="9 10">
    <name type="scientific">Actinomadura rugatobispora</name>
    <dbReference type="NCBI Taxonomy" id="1994"/>
    <lineage>
        <taxon>Bacteria</taxon>
        <taxon>Bacillati</taxon>
        <taxon>Actinomycetota</taxon>
        <taxon>Actinomycetes</taxon>
        <taxon>Streptosporangiales</taxon>
        <taxon>Thermomonosporaceae</taxon>
        <taxon>Actinomadura</taxon>
    </lineage>
</organism>
<evidence type="ECO:0000256" key="3">
    <source>
        <dbReference type="ARBA" id="ARBA00022448"/>
    </source>
</evidence>
<evidence type="ECO:0000256" key="1">
    <source>
        <dbReference type="ARBA" id="ARBA00004141"/>
    </source>
</evidence>
<feature type="transmembrane region" description="Helical" evidence="8">
    <location>
        <begin position="343"/>
        <end position="361"/>
    </location>
</feature>
<evidence type="ECO:0000256" key="2">
    <source>
        <dbReference type="ARBA" id="ARBA00008974"/>
    </source>
</evidence>
<dbReference type="PANTHER" id="PTHR31806">
    <property type="entry name" value="PURINE-CYTOSINE PERMEASE FCY2-RELATED"/>
    <property type="match status" value="1"/>
</dbReference>
<feature type="transmembrane region" description="Helical" evidence="8">
    <location>
        <begin position="448"/>
        <end position="464"/>
    </location>
</feature>
<keyword evidence="3 7" id="KW-0813">Transport</keyword>
<evidence type="ECO:0000313" key="9">
    <source>
        <dbReference type="EMBL" id="MFC5752616.1"/>
    </source>
</evidence>
<keyword evidence="10" id="KW-1185">Reference proteome</keyword>
<feature type="transmembrane region" description="Helical" evidence="8">
    <location>
        <begin position="161"/>
        <end position="180"/>
    </location>
</feature>
<accession>A0ABW1ADK4</accession>
<dbReference type="PIRSF" id="PIRSF002744">
    <property type="entry name" value="Pur-cyt_permease"/>
    <property type="match status" value="1"/>
</dbReference>
<evidence type="ECO:0000256" key="7">
    <source>
        <dbReference type="PIRNR" id="PIRNR002744"/>
    </source>
</evidence>
<evidence type="ECO:0000256" key="8">
    <source>
        <dbReference type="SAM" id="Phobius"/>
    </source>
</evidence>